<dbReference type="RefSeq" id="WP_136532398.1">
    <property type="nucleotide sequence ID" value="NZ_STGX01000027.1"/>
</dbReference>
<evidence type="ECO:0000313" key="2">
    <source>
        <dbReference type="Proteomes" id="UP000305792"/>
    </source>
</evidence>
<proteinExistence type="predicted"/>
<keyword evidence="2" id="KW-1185">Reference proteome</keyword>
<accession>A0A4S8P266</accession>
<dbReference type="OrthoDB" id="3205593at2"/>
<reference evidence="1 2" key="1">
    <citation type="journal article" date="2018" name="Int. J. Syst. Evol. Microbiol.">
        <title>Glycomyces paridis sp. nov., isolated from the medicinal plant Paris polyphylla.</title>
        <authorList>
            <person name="Fang X.M."/>
            <person name="Bai J.L."/>
            <person name="Su J."/>
            <person name="Zhao L.L."/>
            <person name="Liu H.Y."/>
            <person name="Ma B.P."/>
            <person name="Zhang Y.Q."/>
            <person name="Yu L.Y."/>
        </authorList>
    </citation>
    <scope>NUCLEOTIDE SEQUENCE [LARGE SCALE GENOMIC DNA]</scope>
    <source>
        <strain evidence="1 2">CPCC 204357</strain>
    </source>
</reference>
<dbReference type="EMBL" id="STGX01000027">
    <property type="protein sequence ID" value="THV21669.1"/>
    <property type="molecule type" value="Genomic_DNA"/>
</dbReference>
<name>A0A4S8P266_9ACTN</name>
<dbReference type="AlphaFoldDB" id="A0A4S8P266"/>
<dbReference type="Proteomes" id="UP000305792">
    <property type="component" value="Unassembled WGS sequence"/>
</dbReference>
<comment type="caution">
    <text evidence="1">The sequence shown here is derived from an EMBL/GenBank/DDBJ whole genome shotgun (WGS) entry which is preliminary data.</text>
</comment>
<organism evidence="1 2">
    <name type="scientific">Glycomyces paridis</name>
    <dbReference type="NCBI Taxonomy" id="2126555"/>
    <lineage>
        <taxon>Bacteria</taxon>
        <taxon>Bacillati</taxon>
        <taxon>Actinomycetota</taxon>
        <taxon>Actinomycetes</taxon>
        <taxon>Glycomycetales</taxon>
        <taxon>Glycomycetaceae</taxon>
        <taxon>Glycomyces</taxon>
    </lineage>
</organism>
<sequence length="336" mass="38752">MGLTSSAPRCEARSDRIEGVSHLILNPWRCCVPDLSQELYCRQTSQYLRELLRSEPYCERWRQFEQQRQREVHQGAVARVIAAHIEATEGPEVTFGLTQRVSRVLNANRPMFTAKTLELFIAAFGMSPPHADKLRRLFTGRDLPNVVLGRLPLTAARRDYSTVVLHELHHLGADGLPEHHRTYKEVMSLKDGLASIRYSFDTNELEVERIHGGRPGPTYHQSGTIWAVDVELPRTLDAGQVHSVEFVTRFKYGGDVDPCFRRVVLDRVENLSIRVEFHPERIPAEVFWTEWRDYEPPHDQALYRRPVTLDDDNAAYHRLDAAERAVVGFEWRFEAT</sequence>
<protein>
    <submittedName>
        <fullName evidence="1">Uncharacterized protein</fullName>
    </submittedName>
</protein>
<gene>
    <name evidence="1" type="ORF">E9998_24615</name>
</gene>
<evidence type="ECO:0000313" key="1">
    <source>
        <dbReference type="EMBL" id="THV21669.1"/>
    </source>
</evidence>